<protein>
    <recommendedName>
        <fullName evidence="13">Ger(X)C family spore germination protein</fullName>
    </recommendedName>
</protein>
<dbReference type="InterPro" id="IPR038501">
    <property type="entry name" value="Spore_GerAC_C_sf"/>
</dbReference>
<dbReference type="AlphaFoldDB" id="A0A179T302"/>
<evidence type="ECO:0000256" key="8">
    <source>
        <dbReference type="SAM" id="SignalP"/>
    </source>
</evidence>
<evidence type="ECO:0000313" key="12">
    <source>
        <dbReference type="Proteomes" id="UP000078534"/>
    </source>
</evidence>
<dbReference type="NCBIfam" id="TIGR02887">
    <property type="entry name" value="spore_ger_x_C"/>
    <property type="match status" value="1"/>
</dbReference>
<feature type="domain" description="Spore germination protein N-terminal" evidence="10">
    <location>
        <begin position="22"/>
        <end position="200"/>
    </location>
</feature>
<keyword evidence="3" id="KW-0309">Germination</keyword>
<dbReference type="Proteomes" id="UP000078534">
    <property type="component" value="Unassembled WGS sequence"/>
</dbReference>
<sequence>MKHKPYMFVLALSLICLSGCWDSAELQDLSIVSGIGIDKGGDSVDDRYRTTVQIINPSQIAGGQQGGKVQATPVTTYSATGSTLKEAFHKVSLKAPNELFFPHIQIMIISEELAKEGILDLLDLIERDAYFRELFPIVIVRDNTAENALKISTSLIPIPTAKMVASLESSEIIWGEYLPVRADEVIAKLNNGSLTIPGIQINGSAEKGNAGTNIQQISPETFIETRGLAIMKEGKLDKWLEKDAAHGVTWIKNKLNRTTMTLDCQKQKEAIGIEIISSKTNIKVRIKNQTPILNVSIQTEGAVSENLCSIDLSKNKTIEELEKKLNEEIKEEIISTLKVAQEEKSDIFGFSEYVNIADKQLWKEIEDKWEDEIFPETEINVSVQSIIRRTGMSTKSYIK</sequence>
<comment type="similarity">
    <text evidence="2">Belongs to the GerABKC lipoprotein family.</text>
</comment>
<keyword evidence="6" id="KW-0564">Palmitate</keyword>
<gene>
    <name evidence="11" type="ORF">A6K24_04835</name>
</gene>
<evidence type="ECO:0000256" key="3">
    <source>
        <dbReference type="ARBA" id="ARBA00022544"/>
    </source>
</evidence>
<dbReference type="STRING" id="152268.A6K24_04835"/>
<dbReference type="PANTHER" id="PTHR35789">
    <property type="entry name" value="SPORE GERMINATION PROTEIN B3"/>
    <property type="match status" value="1"/>
</dbReference>
<evidence type="ECO:0000256" key="4">
    <source>
        <dbReference type="ARBA" id="ARBA00022729"/>
    </source>
</evidence>
<evidence type="ECO:0008006" key="13">
    <source>
        <dbReference type="Google" id="ProtNLM"/>
    </source>
</evidence>
<dbReference type="Gene3D" id="6.20.190.10">
    <property type="entry name" value="Nutrient germinant receptor protein C, domain 1"/>
    <property type="match status" value="1"/>
</dbReference>
<evidence type="ECO:0000256" key="2">
    <source>
        <dbReference type="ARBA" id="ARBA00007886"/>
    </source>
</evidence>
<evidence type="ECO:0000256" key="7">
    <source>
        <dbReference type="ARBA" id="ARBA00023288"/>
    </source>
</evidence>
<evidence type="ECO:0000256" key="1">
    <source>
        <dbReference type="ARBA" id="ARBA00004635"/>
    </source>
</evidence>
<keyword evidence="5" id="KW-0472">Membrane</keyword>
<evidence type="ECO:0000256" key="6">
    <source>
        <dbReference type="ARBA" id="ARBA00023139"/>
    </source>
</evidence>
<dbReference type="Pfam" id="PF05504">
    <property type="entry name" value="Spore_GerAC"/>
    <property type="match status" value="1"/>
</dbReference>
<dbReference type="InterPro" id="IPR046953">
    <property type="entry name" value="Spore_GerAC-like_C"/>
</dbReference>
<dbReference type="OrthoDB" id="9816067at2"/>
<dbReference type="PANTHER" id="PTHR35789:SF1">
    <property type="entry name" value="SPORE GERMINATION PROTEIN B3"/>
    <property type="match status" value="1"/>
</dbReference>
<dbReference type="Gene3D" id="3.30.300.210">
    <property type="entry name" value="Nutrient germinant receptor protein C, domain 3"/>
    <property type="match status" value="1"/>
</dbReference>
<dbReference type="GO" id="GO:0009847">
    <property type="term" value="P:spore germination"/>
    <property type="evidence" value="ECO:0007669"/>
    <property type="project" value="InterPro"/>
</dbReference>
<evidence type="ECO:0000259" key="10">
    <source>
        <dbReference type="Pfam" id="PF25198"/>
    </source>
</evidence>
<dbReference type="RefSeq" id="WP_066331452.1">
    <property type="nucleotide sequence ID" value="NZ_LWSG01000012.1"/>
</dbReference>
<keyword evidence="4 8" id="KW-0732">Signal</keyword>
<feature type="signal peptide" evidence="8">
    <location>
        <begin position="1"/>
        <end position="23"/>
    </location>
</feature>
<dbReference type="Pfam" id="PF25198">
    <property type="entry name" value="Spore_GerAC_N"/>
    <property type="match status" value="1"/>
</dbReference>
<reference evidence="12" key="1">
    <citation type="submission" date="2016-04" db="EMBL/GenBank/DDBJ databases">
        <authorList>
            <person name="Lyu Z."/>
            <person name="Lyu W."/>
        </authorList>
    </citation>
    <scope>NUCLEOTIDE SEQUENCE [LARGE SCALE GENOMIC DNA]</scope>
    <source>
        <strain evidence="12">C44</strain>
    </source>
</reference>
<dbReference type="EMBL" id="LWSG01000012">
    <property type="protein sequence ID" value="OAS86832.1"/>
    <property type="molecule type" value="Genomic_DNA"/>
</dbReference>
<evidence type="ECO:0000256" key="5">
    <source>
        <dbReference type="ARBA" id="ARBA00023136"/>
    </source>
</evidence>
<name>A0A179T302_9BACI</name>
<organism evidence="11 12">
    <name type="scientific">Metabacillus litoralis</name>
    <dbReference type="NCBI Taxonomy" id="152268"/>
    <lineage>
        <taxon>Bacteria</taxon>
        <taxon>Bacillati</taxon>
        <taxon>Bacillota</taxon>
        <taxon>Bacilli</taxon>
        <taxon>Bacillales</taxon>
        <taxon>Bacillaceae</taxon>
        <taxon>Metabacillus</taxon>
    </lineage>
</organism>
<comment type="subcellular location">
    <subcellularLocation>
        <location evidence="1">Membrane</location>
        <topology evidence="1">Lipid-anchor</topology>
    </subcellularLocation>
</comment>
<dbReference type="InterPro" id="IPR008844">
    <property type="entry name" value="Spore_GerAC-like"/>
</dbReference>
<accession>A0A179T302</accession>
<keyword evidence="12" id="KW-1185">Reference proteome</keyword>
<feature type="domain" description="Spore germination GerAC-like C-terminal" evidence="9">
    <location>
        <begin position="227"/>
        <end position="391"/>
    </location>
</feature>
<feature type="chain" id="PRO_5038814232" description="Ger(X)C family spore germination protein" evidence="8">
    <location>
        <begin position="24"/>
        <end position="399"/>
    </location>
</feature>
<evidence type="ECO:0000259" key="9">
    <source>
        <dbReference type="Pfam" id="PF05504"/>
    </source>
</evidence>
<comment type="caution">
    <text evidence="11">The sequence shown here is derived from an EMBL/GenBank/DDBJ whole genome shotgun (WGS) entry which is preliminary data.</text>
</comment>
<dbReference type="GO" id="GO:0016020">
    <property type="term" value="C:membrane"/>
    <property type="evidence" value="ECO:0007669"/>
    <property type="project" value="UniProtKB-SubCell"/>
</dbReference>
<keyword evidence="7" id="KW-0449">Lipoprotein</keyword>
<evidence type="ECO:0000313" key="11">
    <source>
        <dbReference type="EMBL" id="OAS86832.1"/>
    </source>
</evidence>
<proteinExistence type="inferred from homology"/>
<dbReference type="InterPro" id="IPR057336">
    <property type="entry name" value="GerAC_N"/>
</dbReference>